<keyword evidence="2" id="KW-0378">Hydrolase</keyword>
<dbReference type="PRINTS" id="PR00111">
    <property type="entry name" value="ABHYDROLASE"/>
</dbReference>
<reference evidence="2" key="1">
    <citation type="submission" date="2021-07" db="EMBL/GenBank/DDBJ databases">
        <title>Candidatus Kaistella beijingensis sp. nov. isolated from a municipal wastewater treatment plant is involved in sludge foaming.</title>
        <authorList>
            <person name="Song Y."/>
            <person name="Liu S.-J."/>
        </authorList>
    </citation>
    <scope>NUCLEOTIDE SEQUENCE</scope>
    <source>
        <strain evidence="2">DSM 43998</strain>
    </source>
</reference>
<dbReference type="EMBL" id="CP079105">
    <property type="protein sequence ID" value="QXQ15637.1"/>
    <property type="molecule type" value="Genomic_DNA"/>
</dbReference>
<evidence type="ECO:0000259" key="1">
    <source>
        <dbReference type="Pfam" id="PF00561"/>
    </source>
</evidence>
<protein>
    <submittedName>
        <fullName evidence="2">Alpha/beta hydrolase</fullName>
    </submittedName>
</protein>
<evidence type="ECO:0000313" key="3">
    <source>
        <dbReference type="Proteomes" id="UP000887023"/>
    </source>
</evidence>
<dbReference type="InterPro" id="IPR029058">
    <property type="entry name" value="AB_hydrolase_fold"/>
</dbReference>
<name>A0ABX8SCY5_9ACTN</name>
<dbReference type="SUPFAM" id="SSF53474">
    <property type="entry name" value="alpha/beta-Hydrolases"/>
    <property type="match status" value="1"/>
</dbReference>
<dbReference type="Proteomes" id="UP000887023">
    <property type="component" value="Chromosome"/>
</dbReference>
<sequence>MRLVPTSDGAALRVHIYGAADAPTVVLSHGWTCSIEFWYPQINALAERFRVVAYDQRGHGGSSVGRRRFGSDVLADDFAAVLAATVPPGKRAVLVGHSMGGMTIMAWAGRYPEQVRERAAGAVLANTGCDRLVAETTAVPFLPGAGAVRRAAGHALSAPVPLPRVRGVTDALRFVAMSPTATREQVEFCVRIVVACSGRIRGRWGTALHRIDLGDAVTNLAVPTVVFGGGRDRMTPAVHSERLADALRGAGHLDRLLLVPTSGHMGPVEAADQLNAEISRLAEAPPARRLRAVAG</sequence>
<dbReference type="InterPro" id="IPR050471">
    <property type="entry name" value="AB_hydrolase"/>
</dbReference>
<feature type="domain" description="AB hydrolase-1" evidence="1">
    <location>
        <begin position="23"/>
        <end position="116"/>
    </location>
</feature>
<accession>A0ABX8SCY5</accession>
<keyword evidence="3" id="KW-1185">Reference proteome</keyword>
<dbReference type="Pfam" id="PF00561">
    <property type="entry name" value="Abhydrolase_1"/>
    <property type="match status" value="1"/>
</dbReference>
<proteinExistence type="predicted"/>
<dbReference type="PANTHER" id="PTHR43433">
    <property type="entry name" value="HYDROLASE, ALPHA/BETA FOLD FAMILY PROTEIN"/>
    <property type="match status" value="1"/>
</dbReference>
<dbReference type="GO" id="GO:0016787">
    <property type="term" value="F:hydrolase activity"/>
    <property type="evidence" value="ECO:0007669"/>
    <property type="project" value="UniProtKB-KW"/>
</dbReference>
<gene>
    <name evidence="2" type="ORF">KV203_02590</name>
</gene>
<organism evidence="2 3">
    <name type="scientific">Skermania pinensis</name>
    <dbReference type="NCBI Taxonomy" id="39122"/>
    <lineage>
        <taxon>Bacteria</taxon>
        <taxon>Bacillati</taxon>
        <taxon>Actinomycetota</taxon>
        <taxon>Actinomycetes</taxon>
        <taxon>Mycobacteriales</taxon>
        <taxon>Gordoniaceae</taxon>
        <taxon>Skermania</taxon>
    </lineage>
</organism>
<dbReference type="PANTHER" id="PTHR43433:SF1">
    <property type="entry name" value="BLL5160 PROTEIN"/>
    <property type="match status" value="1"/>
</dbReference>
<evidence type="ECO:0000313" key="2">
    <source>
        <dbReference type="EMBL" id="QXQ15637.1"/>
    </source>
</evidence>
<dbReference type="Gene3D" id="3.40.50.1820">
    <property type="entry name" value="alpha/beta hydrolase"/>
    <property type="match status" value="1"/>
</dbReference>
<dbReference type="InterPro" id="IPR000073">
    <property type="entry name" value="AB_hydrolase_1"/>
</dbReference>